<name>A0A6C0LRP8_9ZZZZ</name>
<accession>A0A6C0LRP8</accession>
<sequence>MIYTVSNDENDIKNLLVKLRSDYGDYAFISYIDGEYGLRVWAYNSIVYTFYNLVKQQNIICIGITFKNTKCFLHNLCDHIIEIDDIELKSTISEKSRDDNENIIISNSHAVPETFLVDSVPDNNYYGNNAWDLVYVRGIHSKIYENILLEMKFSNIFYTLHIDGDKYRNIFGNYNYNNLCSNVCLYRINDENIYHTIPNMKNMCINNVQICKKNEKNMKTNKIAIWIRNSNKWSSKNTKKSYYDTLFNYCITENKICYVFQDIIRVDLPVHNNIIECNDRIKNRPNFDNFINICNTCDLYLGADSGPYYLLLHQEQPILKICDDNILYHDGNTIITHKNDQKLISILQNFYNS</sequence>
<protein>
    <submittedName>
        <fullName evidence="1">Uncharacterized protein</fullName>
    </submittedName>
</protein>
<organism evidence="1">
    <name type="scientific">viral metagenome</name>
    <dbReference type="NCBI Taxonomy" id="1070528"/>
    <lineage>
        <taxon>unclassified sequences</taxon>
        <taxon>metagenomes</taxon>
        <taxon>organismal metagenomes</taxon>
    </lineage>
</organism>
<reference evidence="1" key="1">
    <citation type="journal article" date="2020" name="Nature">
        <title>Giant virus diversity and host interactions through global metagenomics.</title>
        <authorList>
            <person name="Schulz F."/>
            <person name="Roux S."/>
            <person name="Paez-Espino D."/>
            <person name="Jungbluth S."/>
            <person name="Walsh D.A."/>
            <person name="Denef V.J."/>
            <person name="McMahon K.D."/>
            <person name="Konstantinidis K.T."/>
            <person name="Eloe-Fadrosh E.A."/>
            <person name="Kyrpides N.C."/>
            <person name="Woyke T."/>
        </authorList>
    </citation>
    <scope>NUCLEOTIDE SEQUENCE</scope>
    <source>
        <strain evidence="1">GVMAG-M-3300027969-2</strain>
    </source>
</reference>
<evidence type="ECO:0000313" key="1">
    <source>
        <dbReference type="EMBL" id="QHU32675.1"/>
    </source>
</evidence>
<dbReference type="EMBL" id="MN740541">
    <property type="protein sequence ID" value="QHU32675.1"/>
    <property type="molecule type" value="Genomic_DNA"/>
</dbReference>
<dbReference type="AlphaFoldDB" id="A0A6C0LRP8"/>
<proteinExistence type="predicted"/>